<keyword evidence="1" id="KW-0732">Signal</keyword>
<name>A0A8H3EKY1_9LECA</name>
<reference evidence="2" key="1">
    <citation type="submission" date="2021-03" db="EMBL/GenBank/DDBJ databases">
        <authorList>
            <person name="Tagirdzhanova G."/>
        </authorList>
    </citation>
    <scope>NUCLEOTIDE SEQUENCE</scope>
</reference>
<organism evidence="2 3">
    <name type="scientific">Imshaugia aleurites</name>
    <dbReference type="NCBI Taxonomy" id="172621"/>
    <lineage>
        <taxon>Eukaryota</taxon>
        <taxon>Fungi</taxon>
        <taxon>Dikarya</taxon>
        <taxon>Ascomycota</taxon>
        <taxon>Pezizomycotina</taxon>
        <taxon>Lecanoromycetes</taxon>
        <taxon>OSLEUM clade</taxon>
        <taxon>Lecanoromycetidae</taxon>
        <taxon>Lecanorales</taxon>
        <taxon>Lecanorineae</taxon>
        <taxon>Parmeliaceae</taxon>
        <taxon>Imshaugia</taxon>
    </lineage>
</organism>
<dbReference type="AlphaFoldDB" id="A0A8H3EKY1"/>
<gene>
    <name evidence="2" type="ORF">IMSHALPRED_004020</name>
</gene>
<accession>A0A8H3EKY1</accession>
<feature type="signal peptide" evidence="1">
    <location>
        <begin position="1"/>
        <end position="22"/>
    </location>
</feature>
<evidence type="ECO:0000256" key="1">
    <source>
        <dbReference type="SAM" id="SignalP"/>
    </source>
</evidence>
<dbReference type="EMBL" id="CAJPDT010000002">
    <property type="protein sequence ID" value="CAF9905927.1"/>
    <property type="molecule type" value="Genomic_DNA"/>
</dbReference>
<comment type="caution">
    <text evidence="2">The sequence shown here is derived from an EMBL/GenBank/DDBJ whole genome shotgun (WGS) entry which is preliminary data.</text>
</comment>
<protein>
    <submittedName>
        <fullName evidence="2">Uncharacterized protein</fullName>
    </submittedName>
</protein>
<proteinExistence type="predicted"/>
<evidence type="ECO:0000313" key="2">
    <source>
        <dbReference type="EMBL" id="CAF9905927.1"/>
    </source>
</evidence>
<evidence type="ECO:0000313" key="3">
    <source>
        <dbReference type="Proteomes" id="UP000664534"/>
    </source>
</evidence>
<feature type="chain" id="PRO_5034454643" evidence="1">
    <location>
        <begin position="23"/>
        <end position="199"/>
    </location>
</feature>
<dbReference type="OrthoDB" id="5351193at2759"/>
<dbReference type="Proteomes" id="UP000664534">
    <property type="component" value="Unassembled WGS sequence"/>
</dbReference>
<sequence length="199" mass="22622">MRKMWSSITILLQVYFKYLTSAATLPPSLQLVNNANLLSNGSSAYIQCLPRSNVTYPIYDSPLELAMTFGHRPILSWQLTAFLQYVLISIKRNAADNPHTYLPDGYYYYHEPGHLGAVVVVPSFFHNFTWSDLYLVLHGLAEYVVTAPSAYEMCVEIIFRAGGLAGVIFIEWWTKDVPTIRNPLHIHDATNRHLLDLDS</sequence>
<keyword evidence="3" id="KW-1185">Reference proteome</keyword>